<reference evidence="1 2" key="1">
    <citation type="submission" date="2018-06" db="EMBL/GenBank/DDBJ databases">
        <title>Paenibacillus montanisoli sp. nov., isolated from mountain area soil.</title>
        <authorList>
            <person name="Wu M."/>
        </authorList>
    </citation>
    <scope>NUCLEOTIDE SEQUENCE [LARGE SCALE GENOMIC DNA]</scope>
    <source>
        <strain evidence="1 2">RA17</strain>
    </source>
</reference>
<keyword evidence="2" id="KW-1185">Reference proteome</keyword>
<dbReference type="EMBL" id="QLUW01000001">
    <property type="protein sequence ID" value="RAP78709.1"/>
    <property type="molecule type" value="Genomic_DNA"/>
</dbReference>
<proteinExistence type="predicted"/>
<evidence type="ECO:0000313" key="2">
    <source>
        <dbReference type="Proteomes" id="UP000249260"/>
    </source>
</evidence>
<comment type="caution">
    <text evidence="1">The sequence shown here is derived from an EMBL/GenBank/DDBJ whole genome shotgun (WGS) entry which is preliminary data.</text>
</comment>
<organism evidence="1 2">
    <name type="scientific">Paenibacillus montanisoli</name>
    <dbReference type="NCBI Taxonomy" id="2081970"/>
    <lineage>
        <taxon>Bacteria</taxon>
        <taxon>Bacillati</taxon>
        <taxon>Bacillota</taxon>
        <taxon>Bacilli</taxon>
        <taxon>Bacillales</taxon>
        <taxon>Paenibacillaceae</taxon>
        <taxon>Paenibacillus</taxon>
    </lineage>
</organism>
<dbReference type="AlphaFoldDB" id="A0A328U807"/>
<sequence length="37" mass="4413">MANFVNWHIAYVKYTAWRHQVPRCNRQRSECPHNAGA</sequence>
<accession>A0A328U807</accession>
<dbReference type="Proteomes" id="UP000249260">
    <property type="component" value="Unassembled WGS sequence"/>
</dbReference>
<evidence type="ECO:0000313" key="1">
    <source>
        <dbReference type="EMBL" id="RAP78709.1"/>
    </source>
</evidence>
<gene>
    <name evidence="1" type="ORF">DL346_07045</name>
</gene>
<protein>
    <submittedName>
        <fullName evidence="1">Uncharacterized protein</fullName>
    </submittedName>
</protein>
<name>A0A328U807_9BACL</name>